<evidence type="ECO:0000259" key="2">
    <source>
        <dbReference type="Pfam" id="PF01370"/>
    </source>
</evidence>
<dbReference type="SUPFAM" id="SSF51735">
    <property type="entry name" value="NAD(P)-binding Rossmann-fold domains"/>
    <property type="match status" value="1"/>
</dbReference>
<evidence type="ECO:0000313" key="5">
    <source>
        <dbReference type="Proteomes" id="UP001180487"/>
    </source>
</evidence>
<dbReference type="Gene3D" id="3.40.50.720">
    <property type="entry name" value="NAD(P)-binding Rossmann-like Domain"/>
    <property type="match status" value="1"/>
</dbReference>
<dbReference type="PANTHER" id="PTHR11092">
    <property type="entry name" value="SUGAR NUCLEOTIDE EPIMERASE RELATED"/>
    <property type="match status" value="1"/>
</dbReference>
<dbReference type="RefSeq" id="WP_310371882.1">
    <property type="nucleotide sequence ID" value="NZ_JAVDXT010000001.1"/>
</dbReference>
<evidence type="ECO:0000259" key="3">
    <source>
        <dbReference type="Pfam" id="PF08338"/>
    </source>
</evidence>
<dbReference type="Pfam" id="PF01370">
    <property type="entry name" value="Epimerase"/>
    <property type="match status" value="1"/>
</dbReference>
<dbReference type="Pfam" id="PF08338">
    <property type="entry name" value="DUF1731"/>
    <property type="match status" value="1"/>
</dbReference>
<dbReference type="NCBIfam" id="TIGR01777">
    <property type="entry name" value="yfcH"/>
    <property type="match status" value="1"/>
</dbReference>
<proteinExistence type="inferred from homology"/>
<dbReference type="EMBL" id="JAVDXT010000001">
    <property type="protein sequence ID" value="MDR7376734.1"/>
    <property type="molecule type" value="Genomic_DNA"/>
</dbReference>
<organism evidence="4 5">
    <name type="scientific">Rhodoferax ferrireducens</name>
    <dbReference type="NCBI Taxonomy" id="192843"/>
    <lineage>
        <taxon>Bacteria</taxon>
        <taxon>Pseudomonadati</taxon>
        <taxon>Pseudomonadota</taxon>
        <taxon>Betaproteobacteria</taxon>
        <taxon>Burkholderiales</taxon>
        <taxon>Comamonadaceae</taxon>
        <taxon>Rhodoferax</taxon>
    </lineage>
</organism>
<dbReference type="InterPro" id="IPR036291">
    <property type="entry name" value="NAD(P)-bd_dom_sf"/>
</dbReference>
<feature type="domain" description="DUF1731" evidence="3">
    <location>
        <begin position="267"/>
        <end position="313"/>
    </location>
</feature>
<dbReference type="PANTHER" id="PTHR11092:SF0">
    <property type="entry name" value="EPIMERASE FAMILY PROTEIN SDR39U1"/>
    <property type="match status" value="1"/>
</dbReference>
<sequence>MPTSSVPPSYKVLVTGGTGFLGQALCQMLLSQGHRPTLWVRDAAKAERLYGQTVRAVTSLDALAPDEVFDAIFNFSGEPVLGPRWTPARKQVLHASRSGVTQALVNWVARAQYKPRLLLSASAIGYYGTQPPGDPAALGEDASDQPIFMSELCQRWEQAAQRMASHGVAVATLRLGVVLGEQGALPKMLQPFRFGVGVQMGRGDQVFSWVHLDDVVGVVSLLLARLHTTPDALPSGAYNLTAPLPITQSEFTQIAGTQLRCLVALPVPAALLDMLLGEQASLLTEGQRVVPQRLLGEGYRFRFEHFEAALRDIEQRRG</sequence>
<protein>
    <submittedName>
        <fullName evidence="4">Uncharacterized protein (TIGR01777 family)</fullName>
    </submittedName>
</protein>
<feature type="domain" description="NAD-dependent epimerase/dehydratase" evidence="2">
    <location>
        <begin position="12"/>
        <end position="227"/>
    </location>
</feature>
<dbReference type="InterPro" id="IPR013549">
    <property type="entry name" value="DUF1731"/>
</dbReference>
<reference evidence="4 5" key="1">
    <citation type="submission" date="2023-07" db="EMBL/GenBank/DDBJ databases">
        <title>Sorghum-associated microbial communities from plants grown in Nebraska, USA.</title>
        <authorList>
            <person name="Schachtman D."/>
        </authorList>
    </citation>
    <scope>NUCLEOTIDE SEQUENCE [LARGE SCALE GENOMIC DNA]</scope>
    <source>
        <strain evidence="4 5">BE313</strain>
    </source>
</reference>
<keyword evidence="5" id="KW-1185">Reference proteome</keyword>
<comment type="caution">
    <text evidence="4">The sequence shown here is derived from an EMBL/GenBank/DDBJ whole genome shotgun (WGS) entry which is preliminary data.</text>
</comment>
<accession>A0ABU2C5X1</accession>
<evidence type="ECO:0000313" key="4">
    <source>
        <dbReference type="EMBL" id="MDR7376734.1"/>
    </source>
</evidence>
<gene>
    <name evidence="4" type="ORF">J2X19_001392</name>
</gene>
<dbReference type="Proteomes" id="UP001180487">
    <property type="component" value="Unassembled WGS sequence"/>
</dbReference>
<dbReference type="InterPro" id="IPR010099">
    <property type="entry name" value="SDR39U1"/>
</dbReference>
<dbReference type="InterPro" id="IPR001509">
    <property type="entry name" value="Epimerase_deHydtase"/>
</dbReference>
<evidence type="ECO:0000256" key="1">
    <source>
        <dbReference type="ARBA" id="ARBA00009353"/>
    </source>
</evidence>
<comment type="similarity">
    <text evidence="1">Belongs to the NAD(P)-dependent epimerase/dehydratase family. SDR39U1 subfamily.</text>
</comment>
<name>A0ABU2C5X1_9BURK</name>